<dbReference type="Proteomes" id="UP000583800">
    <property type="component" value="Unassembled WGS sequence"/>
</dbReference>
<dbReference type="RefSeq" id="WP_185089549.1">
    <property type="nucleotide sequence ID" value="NZ_JACHJB010000004.1"/>
</dbReference>
<evidence type="ECO:0000256" key="2">
    <source>
        <dbReference type="ARBA" id="ARBA00023125"/>
    </source>
</evidence>
<dbReference type="AlphaFoldDB" id="A0A7X0F3C0"/>
<dbReference type="SMART" id="SM00345">
    <property type="entry name" value="HTH_GNTR"/>
    <property type="match status" value="1"/>
</dbReference>
<evidence type="ECO:0000256" key="1">
    <source>
        <dbReference type="ARBA" id="ARBA00023015"/>
    </source>
</evidence>
<dbReference type="InterPro" id="IPR036388">
    <property type="entry name" value="WH-like_DNA-bd_sf"/>
</dbReference>
<accession>A0A7X0F3C0</accession>
<evidence type="ECO:0000313" key="6">
    <source>
        <dbReference type="Proteomes" id="UP000583800"/>
    </source>
</evidence>
<evidence type="ECO:0000259" key="4">
    <source>
        <dbReference type="PROSITE" id="PS50949"/>
    </source>
</evidence>
<dbReference type="PROSITE" id="PS50949">
    <property type="entry name" value="HTH_GNTR"/>
    <property type="match status" value="1"/>
</dbReference>
<dbReference type="PANTHER" id="PTHR43537">
    <property type="entry name" value="TRANSCRIPTIONAL REGULATOR, GNTR FAMILY"/>
    <property type="match status" value="1"/>
</dbReference>
<dbReference type="Gene3D" id="1.10.10.10">
    <property type="entry name" value="Winged helix-like DNA-binding domain superfamily/Winged helix DNA-binding domain"/>
    <property type="match status" value="1"/>
</dbReference>
<feature type="domain" description="HTH gntR-type" evidence="4">
    <location>
        <begin position="7"/>
        <end position="75"/>
    </location>
</feature>
<reference evidence="5 6" key="1">
    <citation type="submission" date="2020-08" db="EMBL/GenBank/DDBJ databases">
        <title>Sequencing the genomes of 1000 actinobacteria strains.</title>
        <authorList>
            <person name="Klenk H.-P."/>
        </authorList>
    </citation>
    <scope>NUCLEOTIDE SEQUENCE [LARGE SCALE GENOMIC DNA]</scope>
    <source>
        <strain evidence="5 6">DSM 45913</strain>
    </source>
</reference>
<sequence length="81" mass="9103">MELRPDAYVWRQVADELISRIKAGQYQPGMPIPAERRLADELGVSVGSARRAVGVLRDEGWVSVLPQKGVYVRPVEDWPTD</sequence>
<dbReference type="EMBL" id="JACHJB010000004">
    <property type="protein sequence ID" value="MBB6351861.1"/>
    <property type="molecule type" value="Genomic_DNA"/>
</dbReference>
<dbReference type="InterPro" id="IPR000524">
    <property type="entry name" value="Tscrpt_reg_HTH_GntR"/>
</dbReference>
<dbReference type="CDD" id="cd07377">
    <property type="entry name" value="WHTH_GntR"/>
    <property type="match status" value="1"/>
</dbReference>
<dbReference type="SUPFAM" id="SSF46785">
    <property type="entry name" value="Winged helix' DNA-binding domain"/>
    <property type="match status" value="1"/>
</dbReference>
<evidence type="ECO:0000256" key="3">
    <source>
        <dbReference type="ARBA" id="ARBA00023163"/>
    </source>
</evidence>
<keyword evidence="3" id="KW-0804">Transcription</keyword>
<keyword evidence="2 5" id="KW-0238">DNA-binding</keyword>
<protein>
    <submittedName>
        <fullName evidence="5">DNA-binding FadR family transcriptional regulator</fullName>
    </submittedName>
</protein>
<comment type="caution">
    <text evidence="5">The sequence shown here is derived from an EMBL/GenBank/DDBJ whole genome shotgun (WGS) entry which is preliminary data.</text>
</comment>
<keyword evidence="1" id="KW-0805">Transcription regulation</keyword>
<proteinExistence type="predicted"/>
<organism evidence="5 6">
    <name type="scientific">Nonomuraea muscovyensis</name>
    <dbReference type="NCBI Taxonomy" id="1124761"/>
    <lineage>
        <taxon>Bacteria</taxon>
        <taxon>Bacillati</taxon>
        <taxon>Actinomycetota</taxon>
        <taxon>Actinomycetes</taxon>
        <taxon>Streptosporangiales</taxon>
        <taxon>Streptosporangiaceae</taxon>
        <taxon>Nonomuraea</taxon>
    </lineage>
</organism>
<dbReference type="PANTHER" id="PTHR43537:SF24">
    <property type="entry name" value="GLUCONATE OPERON TRANSCRIPTIONAL REPRESSOR"/>
    <property type="match status" value="1"/>
</dbReference>
<dbReference type="GO" id="GO:0003677">
    <property type="term" value="F:DNA binding"/>
    <property type="evidence" value="ECO:0007669"/>
    <property type="project" value="UniProtKB-KW"/>
</dbReference>
<gene>
    <name evidence="5" type="ORF">FHU36_008444</name>
</gene>
<dbReference type="Pfam" id="PF00392">
    <property type="entry name" value="GntR"/>
    <property type="match status" value="1"/>
</dbReference>
<dbReference type="GO" id="GO:0003700">
    <property type="term" value="F:DNA-binding transcription factor activity"/>
    <property type="evidence" value="ECO:0007669"/>
    <property type="project" value="InterPro"/>
</dbReference>
<dbReference type="InterPro" id="IPR036390">
    <property type="entry name" value="WH_DNA-bd_sf"/>
</dbReference>
<keyword evidence="6" id="KW-1185">Reference proteome</keyword>
<evidence type="ECO:0000313" key="5">
    <source>
        <dbReference type="EMBL" id="MBB6351861.1"/>
    </source>
</evidence>
<name>A0A7X0F3C0_9ACTN</name>